<dbReference type="eggNOG" id="COG3935">
    <property type="taxonomic scope" value="Bacteria"/>
</dbReference>
<dbReference type="InterPro" id="IPR006343">
    <property type="entry name" value="DnaB/C_C"/>
</dbReference>
<name>A0A069RHS2_PEPLI</name>
<dbReference type="InterPro" id="IPR017019">
    <property type="entry name" value="DNA_replication_prd_bac"/>
</dbReference>
<dbReference type="PANTHER" id="PTHR37293:SF5">
    <property type="entry name" value="DNA REPLICATION PROTEIN"/>
    <property type="match status" value="1"/>
</dbReference>
<dbReference type="InterPro" id="IPR034829">
    <property type="entry name" value="DnaD-like_sf"/>
</dbReference>
<accession>A0A069RHS2</accession>
<evidence type="ECO:0000313" key="3">
    <source>
        <dbReference type="EMBL" id="KDR96348.1"/>
    </source>
</evidence>
<dbReference type="SUPFAM" id="SSF158499">
    <property type="entry name" value="DnaD domain-like"/>
    <property type="match status" value="2"/>
</dbReference>
<dbReference type="PANTHER" id="PTHR37293">
    <property type="entry name" value="PHAGE REPLICATION PROTEIN-RELATED"/>
    <property type="match status" value="1"/>
</dbReference>
<protein>
    <submittedName>
        <fullName evidence="3">DnaD domain-containing protein</fullName>
    </submittedName>
</protein>
<dbReference type="PIRSF" id="PIRSF033722">
    <property type="entry name" value="DnaD_CA_C3587_prd"/>
    <property type="match status" value="1"/>
</dbReference>
<sequence length="355" mass="41229">MFYKEKSDVSFGQTPIDNIFIDIFMPMANGTFVMVYLLGYRYSLEPYDSENSPGNITISKNLGIPLSDVLSAWEFWEGKGIVKRHSDSSFDDGKYSVEFMDLKRLYLENIKPHSLNSSTGSIGVNDLIQLNENESIRGMFNSVNEIISRELAPNEKQKILQIMERYNMPCDIIKAAYSFAKNKKGIKNVNFVEGIIRNWYDMNISDISALEEYLKERSERMVLYSRVFRSLGFTRQPSQEERKVMDSWMDGLSFDMDIILKACSKSKNTSNPSIAYIDGILKSWHSKGFTSAEDTQKEDAERENQKIISAGKNTQYQKNQNPYKTKFHYKEERSSRYTPEELEKILLENQRKKFK</sequence>
<dbReference type="RefSeq" id="WP_038262202.1">
    <property type="nucleotide sequence ID" value="NZ_FSRH01000013.1"/>
</dbReference>
<proteinExistence type="inferred from homology"/>
<dbReference type="STRING" id="1121324.CLIT_4c01850"/>
<comment type="caution">
    <text evidence="3">The sequence shown here is derived from an EMBL/GenBank/DDBJ whole genome shotgun (WGS) entry which is preliminary data.</text>
</comment>
<reference evidence="3 4" key="1">
    <citation type="submission" date="2014-03" db="EMBL/GenBank/DDBJ databases">
        <title>Genome sequence of Clostridium litorale W6, DSM 5388.</title>
        <authorList>
            <person name="Poehlein A."/>
            <person name="Jagirdar A."/>
            <person name="Khonsari B."/>
            <person name="Chibani C.M."/>
            <person name="Gutierrez Gutierrez D.A."/>
            <person name="Davydova E."/>
            <person name="Alghaithi H.S."/>
            <person name="Nair K.P."/>
            <person name="Dhamotharan K."/>
            <person name="Chandran L."/>
            <person name="G W."/>
            <person name="Daniel R."/>
        </authorList>
    </citation>
    <scope>NUCLEOTIDE SEQUENCE [LARGE SCALE GENOMIC DNA]</scope>
    <source>
        <strain evidence="3 4">W6</strain>
    </source>
</reference>
<evidence type="ECO:0000256" key="1">
    <source>
        <dbReference type="ARBA" id="ARBA00093462"/>
    </source>
</evidence>
<evidence type="ECO:0000259" key="2">
    <source>
        <dbReference type="Pfam" id="PF07261"/>
    </source>
</evidence>
<dbReference type="EMBL" id="JJMM01000004">
    <property type="protein sequence ID" value="KDR96348.1"/>
    <property type="molecule type" value="Genomic_DNA"/>
</dbReference>
<dbReference type="Proteomes" id="UP000027946">
    <property type="component" value="Unassembled WGS sequence"/>
</dbReference>
<organism evidence="3 4">
    <name type="scientific">Peptoclostridium litorale DSM 5388</name>
    <dbReference type="NCBI Taxonomy" id="1121324"/>
    <lineage>
        <taxon>Bacteria</taxon>
        <taxon>Bacillati</taxon>
        <taxon>Bacillota</taxon>
        <taxon>Clostridia</taxon>
        <taxon>Peptostreptococcales</taxon>
        <taxon>Peptoclostridiaceae</taxon>
        <taxon>Peptoclostridium</taxon>
    </lineage>
</organism>
<dbReference type="AlphaFoldDB" id="A0A069RHS2"/>
<feature type="domain" description="DnaB/C C-terminal" evidence="2">
    <location>
        <begin position="141"/>
        <end position="213"/>
    </location>
</feature>
<comment type="similarity">
    <text evidence="1">Belongs to the DnaB/DnaD family.</text>
</comment>
<dbReference type="NCBIfam" id="TIGR01446">
    <property type="entry name" value="DnaD_dom"/>
    <property type="match status" value="2"/>
</dbReference>
<keyword evidence="4" id="KW-1185">Reference proteome</keyword>
<dbReference type="Pfam" id="PF07261">
    <property type="entry name" value="DnaB_2"/>
    <property type="match status" value="2"/>
</dbReference>
<gene>
    <name evidence="3" type="ORF">CLIT_4c01850</name>
</gene>
<evidence type="ECO:0000313" key="4">
    <source>
        <dbReference type="Proteomes" id="UP000027946"/>
    </source>
</evidence>
<feature type="domain" description="DnaB/C C-terminal" evidence="2">
    <location>
        <begin position="233"/>
        <end position="298"/>
    </location>
</feature>
<dbReference type="InterPro" id="IPR053162">
    <property type="entry name" value="DnaD"/>
</dbReference>
<dbReference type="Gene3D" id="1.10.10.630">
    <property type="entry name" value="DnaD domain-like"/>
    <property type="match status" value="2"/>
</dbReference>